<dbReference type="RefSeq" id="WP_057820927.1">
    <property type="nucleotide sequence ID" value="NZ_CAXRJZ010000032.1"/>
</dbReference>
<keyword evidence="6" id="KW-0694">RNA-binding</keyword>
<keyword evidence="5" id="KW-0378">Hydrolase</keyword>
<dbReference type="Pfam" id="PF07927">
    <property type="entry name" value="HicA_toxin"/>
    <property type="match status" value="1"/>
</dbReference>
<gene>
    <name evidence="8" type="ORF">XM52_25505</name>
</gene>
<evidence type="ECO:0000313" key="9">
    <source>
        <dbReference type="Proteomes" id="UP000051401"/>
    </source>
</evidence>
<evidence type="ECO:0000256" key="5">
    <source>
        <dbReference type="ARBA" id="ARBA00022801"/>
    </source>
</evidence>
<keyword evidence="7" id="KW-0346">Stress response</keyword>
<dbReference type="Proteomes" id="UP000051401">
    <property type="component" value="Unassembled WGS sequence"/>
</dbReference>
<evidence type="ECO:0000313" key="8">
    <source>
        <dbReference type="EMBL" id="KRS15163.1"/>
    </source>
</evidence>
<evidence type="ECO:0000256" key="7">
    <source>
        <dbReference type="ARBA" id="ARBA00023016"/>
    </source>
</evidence>
<evidence type="ECO:0000256" key="1">
    <source>
        <dbReference type="ARBA" id="ARBA00006620"/>
    </source>
</evidence>
<reference evidence="8 9" key="1">
    <citation type="submission" date="2015-04" db="EMBL/GenBank/DDBJ databases">
        <title>The draft genome sequence of Roseovarius indicus B108T.</title>
        <authorList>
            <person name="Li G."/>
            <person name="Lai Q."/>
            <person name="Shao Z."/>
            <person name="Yan P."/>
        </authorList>
    </citation>
    <scope>NUCLEOTIDE SEQUENCE [LARGE SCALE GENOMIC DNA]</scope>
    <source>
        <strain evidence="8 9">B108</strain>
    </source>
</reference>
<name>A0A0T5P1Y3_9RHOB</name>
<keyword evidence="2" id="KW-1277">Toxin-antitoxin system</keyword>
<proteinExistence type="inferred from homology"/>
<keyword evidence="3" id="KW-0540">Nuclease</keyword>
<sequence>MAGFYRDLIKILKEAGCEFVREGRGDHEIWKSPVNNKFFTVDHGTKSRHTANESLKQAGLPKAF</sequence>
<evidence type="ECO:0000256" key="2">
    <source>
        <dbReference type="ARBA" id="ARBA00022649"/>
    </source>
</evidence>
<comment type="caution">
    <text evidence="8">The sequence shown here is derived from an EMBL/GenBank/DDBJ whole genome shotgun (WGS) entry which is preliminary data.</text>
</comment>
<evidence type="ECO:0000256" key="3">
    <source>
        <dbReference type="ARBA" id="ARBA00022722"/>
    </source>
</evidence>
<dbReference type="InterPro" id="IPR038570">
    <property type="entry name" value="HicA_sf"/>
</dbReference>
<dbReference type="SUPFAM" id="SSF54786">
    <property type="entry name" value="YcfA/nrd intein domain"/>
    <property type="match status" value="1"/>
</dbReference>
<evidence type="ECO:0000256" key="4">
    <source>
        <dbReference type="ARBA" id="ARBA00022759"/>
    </source>
</evidence>
<dbReference type="Gene3D" id="3.30.920.30">
    <property type="entry name" value="Hypothetical protein"/>
    <property type="match status" value="1"/>
</dbReference>
<keyword evidence="4" id="KW-0255">Endonuclease</keyword>
<accession>A0A0T5P1Y3</accession>
<evidence type="ECO:0000256" key="6">
    <source>
        <dbReference type="ARBA" id="ARBA00022884"/>
    </source>
</evidence>
<dbReference type="PATRIC" id="fig|540747.5.peg.3458"/>
<dbReference type="GO" id="GO:0003729">
    <property type="term" value="F:mRNA binding"/>
    <property type="evidence" value="ECO:0007669"/>
    <property type="project" value="InterPro"/>
</dbReference>
<dbReference type="GO" id="GO:0016787">
    <property type="term" value="F:hydrolase activity"/>
    <property type="evidence" value="ECO:0007669"/>
    <property type="project" value="UniProtKB-KW"/>
</dbReference>
<dbReference type="GO" id="GO:0004519">
    <property type="term" value="F:endonuclease activity"/>
    <property type="evidence" value="ECO:0007669"/>
    <property type="project" value="UniProtKB-KW"/>
</dbReference>
<dbReference type="OrthoDB" id="9811409at2"/>
<dbReference type="EMBL" id="LAXI01000027">
    <property type="protein sequence ID" value="KRS15163.1"/>
    <property type="molecule type" value="Genomic_DNA"/>
</dbReference>
<protein>
    <submittedName>
        <fullName evidence="8">YcfA family protein</fullName>
    </submittedName>
</protein>
<dbReference type="AlphaFoldDB" id="A0A0T5P1Y3"/>
<keyword evidence="9" id="KW-1185">Reference proteome</keyword>
<comment type="similarity">
    <text evidence="1">Belongs to the HicA mRNA interferase family.</text>
</comment>
<dbReference type="InterPro" id="IPR012933">
    <property type="entry name" value="HicA_mRNA_interferase"/>
</dbReference>
<organism evidence="8 9">
    <name type="scientific">Roseovarius indicus</name>
    <dbReference type="NCBI Taxonomy" id="540747"/>
    <lineage>
        <taxon>Bacteria</taxon>
        <taxon>Pseudomonadati</taxon>
        <taxon>Pseudomonadota</taxon>
        <taxon>Alphaproteobacteria</taxon>
        <taxon>Rhodobacterales</taxon>
        <taxon>Roseobacteraceae</taxon>
        <taxon>Roseovarius</taxon>
    </lineage>
</organism>